<evidence type="ECO:0000256" key="1">
    <source>
        <dbReference type="SAM" id="MobiDB-lite"/>
    </source>
</evidence>
<dbReference type="RefSeq" id="WP_171556690.1">
    <property type="nucleotide sequence ID" value="NZ_JABFCS010000001.1"/>
</dbReference>
<keyword evidence="3" id="KW-1185">Reference proteome</keyword>
<dbReference type="Proteomes" id="UP000552954">
    <property type="component" value="Unassembled WGS sequence"/>
</dbReference>
<reference evidence="2 3" key="2">
    <citation type="submission" date="2020-06" db="EMBL/GenBank/DDBJ databases">
        <title>Ramlibacter rhizophilus sp. nov., isolated from rhizosphere soil of national flower Mugunghwa from South Korea.</title>
        <authorList>
            <person name="Zheng-Fei Y."/>
            <person name="Huan T."/>
        </authorList>
    </citation>
    <scope>NUCLEOTIDE SEQUENCE [LARGE SCALE GENOMIC DNA]</scope>
    <source>
        <strain evidence="2 3">B156</strain>
    </source>
</reference>
<reference evidence="2 3" key="1">
    <citation type="submission" date="2020-05" db="EMBL/GenBank/DDBJ databases">
        <authorList>
            <person name="Khan S.A."/>
            <person name="Jeon C.O."/>
            <person name="Chun B.H."/>
        </authorList>
    </citation>
    <scope>NUCLEOTIDE SEQUENCE [LARGE SCALE GENOMIC DNA]</scope>
    <source>
        <strain evidence="2 3">B156</strain>
    </source>
</reference>
<gene>
    <name evidence="2" type="ORF">HK415_02790</name>
</gene>
<dbReference type="Gene3D" id="3.40.50.1820">
    <property type="entry name" value="alpha/beta hydrolase"/>
    <property type="match status" value="1"/>
</dbReference>
<organism evidence="2 3">
    <name type="scientific">Ramlibacter montanisoli</name>
    <dbReference type="NCBI Taxonomy" id="2732512"/>
    <lineage>
        <taxon>Bacteria</taxon>
        <taxon>Pseudomonadati</taxon>
        <taxon>Pseudomonadota</taxon>
        <taxon>Betaproteobacteria</taxon>
        <taxon>Burkholderiales</taxon>
        <taxon>Comamonadaceae</taxon>
        <taxon>Ramlibacter</taxon>
    </lineage>
</organism>
<sequence>MPTTSIYSESDGVVCWQGCLEDAGPDVENIAVHASHLGMPTHPDVLRIVANRLAQPEGRWRPYRRPRAGVKPASTAPSRSRK</sequence>
<comment type="caution">
    <text evidence="2">The sequence shown here is derived from an EMBL/GenBank/DDBJ whole genome shotgun (WGS) entry which is preliminary data.</text>
</comment>
<dbReference type="InterPro" id="IPR029058">
    <property type="entry name" value="AB_hydrolase_fold"/>
</dbReference>
<name>A0A849K9Y9_9BURK</name>
<evidence type="ECO:0000313" key="3">
    <source>
        <dbReference type="Proteomes" id="UP000552954"/>
    </source>
</evidence>
<protein>
    <submittedName>
        <fullName evidence="2">Uncharacterized protein</fullName>
    </submittedName>
</protein>
<evidence type="ECO:0000313" key="2">
    <source>
        <dbReference type="EMBL" id="NNU42316.1"/>
    </source>
</evidence>
<feature type="region of interest" description="Disordered" evidence="1">
    <location>
        <begin position="59"/>
        <end position="82"/>
    </location>
</feature>
<proteinExistence type="predicted"/>
<dbReference type="AlphaFoldDB" id="A0A849K9Y9"/>
<dbReference type="EMBL" id="JABFCS010000001">
    <property type="protein sequence ID" value="NNU42316.1"/>
    <property type="molecule type" value="Genomic_DNA"/>
</dbReference>
<accession>A0A849K9Y9</accession>